<keyword evidence="3" id="KW-1185">Reference proteome</keyword>
<dbReference type="GO" id="GO:0031267">
    <property type="term" value="F:small GTPase binding"/>
    <property type="evidence" value="ECO:0007669"/>
    <property type="project" value="TreeGrafter"/>
</dbReference>
<dbReference type="GO" id="GO:0016192">
    <property type="term" value="P:vesicle-mediated transport"/>
    <property type="evidence" value="ECO:0007669"/>
    <property type="project" value="InterPro"/>
</dbReference>
<gene>
    <name evidence="2" type="ORF">PHYPSEUDO_003120</name>
</gene>
<organism evidence="2 3">
    <name type="scientific">Phytophthora pseudosyringae</name>
    <dbReference type="NCBI Taxonomy" id="221518"/>
    <lineage>
        <taxon>Eukaryota</taxon>
        <taxon>Sar</taxon>
        <taxon>Stramenopiles</taxon>
        <taxon>Oomycota</taxon>
        <taxon>Peronosporomycetes</taxon>
        <taxon>Peronosporales</taxon>
        <taxon>Peronosporaceae</taxon>
        <taxon>Phytophthora</taxon>
    </lineage>
</organism>
<dbReference type="PANTHER" id="PTHR23101:SF25">
    <property type="entry name" value="GTPASE-ACTIVATING PROTEIN AND VPS9 DOMAIN-CONTAINING PROTEIN 1"/>
    <property type="match status" value="1"/>
</dbReference>
<comment type="caution">
    <text evidence="2">The sequence shown here is derived from an EMBL/GenBank/DDBJ whole genome shotgun (WGS) entry which is preliminary data.</text>
</comment>
<dbReference type="OrthoDB" id="300289at2759"/>
<dbReference type="PROSITE" id="PS51205">
    <property type="entry name" value="VPS9"/>
    <property type="match status" value="1"/>
</dbReference>
<evidence type="ECO:0000313" key="2">
    <source>
        <dbReference type="EMBL" id="KAG7391914.1"/>
    </source>
</evidence>
<dbReference type="GO" id="GO:0005829">
    <property type="term" value="C:cytosol"/>
    <property type="evidence" value="ECO:0007669"/>
    <property type="project" value="TreeGrafter"/>
</dbReference>
<sequence length="582" mass="63075">MAGQTSYPAGPDLPRTLDASCRGGTAAARHDSRTCGRRLSAASLNVATRPQLLFSAAVRKWLDFRPGLAPSQTTMGLEDLSAVAGGNSAAERVVDAKAVAPAATSPTAAAAPIESEAAALRRRTSIPSTFSFGGVDHALPAAAAGQRRWRSFDAAGATDPAACSALDQLTRRIQQESKHVLKRKARLSKRRELLRSVGCWLSSGRRDQVALLQMQLVAEVATGNRSMAVLSDMRTLLALDEADDLATGSQRHRSSFAASQTLLDGIEQSDRALAEDWLRQVLQLQANYLGKLVELHGQKSMQPSGLTLQQLLAQVNSVTSGKDEPSAALVRFEKLLSRQKLLKPELKKALDKLCLDTMRSFTRASSQPGPKTIFDDRAPRDVMQSLVQEIVHAVAAESKLDKTQLPALRVFVEHMVFSRLACACYRGTAADLDELNASWRDHAAKMRETGIEEVGIPVEIPDEAKQQEIFSESIAAFNQIPHLVPSSVLSSFMRAVCTLYREAKEGLGLDSSCISADVLLPLLVYVLSRCELPHLHSQVYLMEQYAIDESQDGSEAAYYLACLQAAMGYIMGNCAAEDAESQ</sequence>
<dbReference type="InterPro" id="IPR003123">
    <property type="entry name" value="VPS9"/>
</dbReference>
<dbReference type="Pfam" id="PF02204">
    <property type="entry name" value="VPS9"/>
    <property type="match status" value="1"/>
</dbReference>
<dbReference type="PANTHER" id="PTHR23101">
    <property type="entry name" value="RAB GDP/GTP EXCHANGE FACTOR"/>
    <property type="match status" value="1"/>
</dbReference>
<accession>A0A8T1WHU3</accession>
<proteinExistence type="predicted"/>
<dbReference type="InterPro" id="IPR045046">
    <property type="entry name" value="Vps9-like"/>
</dbReference>
<dbReference type="EMBL" id="JAGDFM010000016">
    <property type="protein sequence ID" value="KAG7391914.1"/>
    <property type="molecule type" value="Genomic_DNA"/>
</dbReference>
<feature type="domain" description="VPS9" evidence="1">
    <location>
        <begin position="433"/>
        <end position="579"/>
    </location>
</feature>
<dbReference type="GO" id="GO:0005085">
    <property type="term" value="F:guanyl-nucleotide exchange factor activity"/>
    <property type="evidence" value="ECO:0007669"/>
    <property type="project" value="InterPro"/>
</dbReference>
<dbReference type="Proteomes" id="UP000694044">
    <property type="component" value="Unassembled WGS sequence"/>
</dbReference>
<protein>
    <recommendedName>
        <fullName evidence="1">VPS9 domain-containing protein</fullName>
    </recommendedName>
</protein>
<dbReference type="GO" id="GO:0030139">
    <property type="term" value="C:endocytic vesicle"/>
    <property type="evidence" value="ECO:0007669"/>
    <property type="project" value="TreeGrafter"/>
</dbReference>
<evidence type="ECO:0000259" key="1">
    <source>
        <dbReference type="PROSITE" id="PS51205"/>
    </source>
</evidence>
<reference evidence="2" key="1">
    <citation type="submission" date="2021-02" db="EMBL/GenBank/DDBJ databases">
        <authorList>
            <person name="Palmer J.M."/>
        </authorList>
    </citation>
    <scope>NUCLEOTIDE SEQUENCE</scope>
    <source>
        <strain evidence="2">SCRP734</strain>
    </source>
</reference>
<dbReference type="AlphaFoldDB" id="A0A8T1WHU3"/>
<evidence type="ECO:0000313" key="3">
    <source>
        <dbReference type="Proteomes" id="UP000694044"/>
    </source>
</evidence>
<name>A0A8T1WHU3_9STRA</name>